<accession>A0A8K0AIP8</accession>
<organism evidence="1 2">
    <name type="scientific">Andalucia godoyi</name>
    <name type="common">Flagellate</name>
    <dbReference type="NCBI Taxonomy" id="505711"/>
    <lineage>
        <taxon>Eukaryota</taxon>
        <taxon>Discoba</taxon>
        <taxon>Jakobida</taxon>
        <taxon>Andalucina</taxon>
        <taxon>Andaluciidae</taxon>
        <taxon>Andalucia</taxon>
    </lineage>
</organism>
<reference evidence="1" key="1">
    <citation type="submission" date="2019-09" db="EMBL/GenBank/DDBJ databases">
        <title>The Mitochondrial Proteome of the Jakobid, Andalucia godoyi, a Protist With the Most Gene-Rich and Bacteria-Like Mitochondrial Genome.</title>
        <authorList>
            <person name="Gray M.W."/>
            <person name="Burger G."/>
            <person name="Derelle R."/>
            <person name="Klimes V."/>
            <person name="Leger M."/>
            <person name="Sarrasin M."/>
            <person name="Vlcek C."/>
            <person name="Roger A.J."/>
            <person name="Elias M."/>
            <person name="Lang B.F."/>
        </authorList>
    </citation>
    <scope>NUCLEOTIDE SEQUENCE</scope>
    <source>
        <strain evidence="1">And28</strain>
    </source>
</reference>
<evidence type="ECO:0000313" key="1">
    <source>
        <dbReference type="EMBL" id="KAF0853128.1"/>
    </source>
</evidence>
<name>A0A8K0AIP8_ANDGO</name>
<proteinExistence type="predicted"/>
<dbReference type="Proteomes" id="UP000799049">
    <property type="component" value="Unassembled WGS sequence"/>
</dbReference>
<dbReference type="EMBL" id="VRVR01000002">
    <property type="protein sequence ID" value="KAF0853128.1"/>
    <property type="molecule type" value="Genomic_DNA"/>
</dbReference>
<comment type="caution">
    <text evidence="1">The sequence shown here is derived from an EMBL/GenBank/DDBJ whole genome shotgun (WGS) entry which is preliminary data.</text>
</comment>
<sequence>MNGIYVRFHRFFSASRLQYPSGYVSSDAVPANVVSIRVPPIPSSKLPITPDMLNSTGPETEAFQSKLRKNVASVLDALSIHGFGALSEKCSEIANDAEVLEHELDCVTMFDNFHRYSFTKLAFPSFHAFLSGRAFYSTVEPQNVASLHDAFQRTPLFDSSRLPKKEYSVLEIDYETSPDRGYLYGPVAFRHVKGNRRSPSVESSVILDSVADVFQVESLITNDQAKAGFLLFLQRLLLQEPALLFLSEKGPWNFVSHPLEEL</sequence>
<evidence type="ECO:0000313" key="2">
    <source>
        <dbReference type="Proteomes" id="UP000799049"/>
    </source>
</evidence>
<protein>
    <submittedName>
        <fullName evidence="1">Putative mitochondrial protein</fullName>
    </submittedName>
</protein>
<keyword evidence="2" id="KW-1185">Reference proteome</keyword>
<dbReference type="AlphaFoldDB" id="A0A8K0AIP8"/>
<gene>
    <name evidence="1" type="ORF">ANDGO_03158</name>
</gene>